<sequence>MRCFGLTPHEEVALPLRAHSSRAAVALWPLALFCALFSAMLVHGVGGALTHAPHSTTPHHGTATASAAGHGEAAPLPHHAAAAEAVNAGVASEWSGSEGHRHVECMSGAASAFVLLIFLFWAFPLGALWPSATSPVMGLVLPSPWTRPAGRCRAGRRLLTELSVLRV</sequence>
<organism evidence="3 4">
    <name type="scientific">Salinactinospora qingdaonensis</name>
    <dbReference type="NCBI Taxonomy" id="702744"/>
    <lineage>
        <taxon>Bacteria</taxon>
        <taxon>Bacillati</taxon>
        <taxon>Actinomycetota</taxon>
        <taxon>Actinomycetes</taxon>
        <taxon>Streptosporangiales</taxon>
        <taxon>Nocardiopsidaceae</taxon>
        <taxon>Salinactinospora</taxon>
    </lineage>
</organism>
<gene>
    <name evidence="3" type="ORF">GCM10022402_10330</name>
</gene>
<dbReference type="RefSeq" id="WP_344967806.1">
    <property type="nucleotide sequence ID" value="NZ_BAABDD010000003.1"/>
</dbReference>
<comment type="caution">
    <text evidence="3">The sequence shown here is derived from an EMBL/GenBank/DDBJ whole genome shotgun (WGS) entry which is preliminary data.</text>
</comment>
<dbReference type="EMBL" id="BAABDD010000003">
    <property type="protein sequence ID" value="GAA3731553.1"/>
    <property type="molecule type" value="Genomic_DNA"/>
</dbReference>
<name>A0ABP7F573_9ACTN</name>
<proteinExistence type="predicted"/>
<keyword evidence="2" id="KW-0472">Membrane</keyword>
<feature type="region of interest" description="Disordered" evidence="1">
    <location>
        <begin position="53"/>
        <end position="72"/>
    </location>
</feature>
<keyword evidence="2" id="KW-1133">Transmembrane helix</keyword>
<keyword evidence="4" id="KW-1185">Reference proteome</keyword>
<evidence type="ECO:0000256" key="2">
    <source>
        <dbReference type="SAM" id="Phobius"/>
    </source>
</evidence>
<evidence type="ECO:0000256" key="1">
    <source>
        <dbReference type="SAM" id="MobiDB-lite"/>
    </source>
</evidence>
<feature type="transmembrane region" description="Helical" evidence="2">
    <location>
        <begin position="109"/>
        <end position="129"/>
    </location>
</feature>
<accession>A0ABP7F573</accession>
<protein>
    <submittedName>
        <fullName evidence="3">Uncharacterized protein</fullName>
    </submittedName>
</protein>
<dbReference type="Proteomes" id="UP001500908">
    <property type="component" value="Unassembled WGS sequence"/>
</dbReference>
<evidence type="ECO:0000313" key="4">
    <source>
        <dbReference type="Proteomes" id="UP001500908"/>
    </source>
</evidence>
<feature type="transmembrane region" description="Helical" evidence="2">
    <location>
        <begin position="26"/>
        <end position="49"/>
    </location>
</feature>
<evidence type="ECO:0000313" key="3">
    <source>
        <dbReference type="EMBL" id="GAA3731553.1"/>
    </source>
</evidence>
<keyword evidence="2" id="KW-0812">Transmembrane</keyword>
<reference evidence="4" key="1">
    <citation type="journal article" date="2019" name="Int. J. Syst. Evol. Microbiol.">
        <title>The Global Catalogue of Microorganisms (GCM) 10K type strain sequencing project: providing services to taxonomists for standard genome sequencing and annotation.</title>
        <authorList>
            <consortium name="The Broad Institute Genomics Platform"/>
            <consortium name="The Broad Institute Genome Sequencing Center for Infectious Disease"/>
            <person name="Wu L."/>
            <person name="Ma J."/>
        </authorList>
    </citation>
    <scope>NUCLEOTIDE SEQUENCE [LARGE SCALE GENOMIC DNA]</scope>
    <source>
        <strain evidence="4">JCM 17137</strain>
    </source>
</reference>